<dbReference type="KEGG" id="aup:AsAng_0023910"/>
<protein>
    <submittedName>
        <fullName evidence="1">Uncharacterized protein</fullName>
    </submittedName>
</protein>
<organism evidence="1 2">
    <name type="scientific">Aureispira anguillae</name>
    <dbReference type="NCBI Taxonomy" id="2864201"/>
    <lineage>
        <taxon>Bacteria</taxon>
        <taxon>Pseudomonadati</taxon>
        <taxon>Bacteroidota</taxon>
        <taxon>Saprospiria</taxon>
        <taxon>Saprospirales</taxon>
        <taxon>Saprospiraceae</taxon>
        <taxon>Aureispira</taxon>
    </lineage>
</organism>
<sequence length="43" mass="4957">MHTSAYELVLLLAAVNSHLTLKIFPIHFIRIKGITFSLKKEDF</sequence>
<name>A0A915YEQ4_9BACT</name>
<evidence type="ECO:0000313" key="2">
    <source>
        <dbReference type="Proteomes" id="UP001060919"/>
    </source>
</evidence>
<reference evidence="1" key="1">
    <citation type="submission" date="2022-09" db="EMBL/GenBank/DDBJ databases">
        <title>Aureispira anguillicida sp. nov., isolated from Leptocephalus of Japanese eel Anguilla japonica.</title>
        <authorList>
            <person name="Yuasa K."/>
            <person name="Mekata T."/>
            <person name="Ikunari K."/>
        </authorList>
    </citation>
    <scope>NUCLEOTIDE SEQUENCE</scope>
    <source>
        <strain evidence="1">EL160426</strain>
    </source>
</reference>
<dbReference type="AlphaFoldDB" id="A0A915YEQ4"/>
<dbReference type="EMBL" id="AP026867">
    <property type="protein sequence ID" value="BDS11677.1"/>
    <property type="molecule type" value="Genomic_DNA"/>
</dbReference>
<keyword evidence="2" id="KW-1185">Reference proteome</keyword>
<accession>A0A915YEQ4</accession>
<dbReference type="Proteomes" id="UP001060919">
    <property type="component" value="Chromosome"/>
</dbReference>
<gene>
    <name evidence="1" type="ORF">AsAng_0023910</name>
</gene>
<evidence type="ECO:0000313" key="1">
    <source>
        <dbReference type="EMBL" id="BDS11677.1"/>
    </source>
</evidence>
<proteinExistence type="predicted"/>